<feature type="transmembrane region" description="Helical" evidence="1">
    <location>
        <begin position="171"/>
        <end position="193"/>
    </location>
</feature>
<dbReference type="SUPFAM" id="SSF48452">
    <property type="entry name" value="TPR-like"/>
    <property type="match status" value="1"/>
</dbReference>
<dbReference type="Gene3D" id="1.25.40.10">
    <property type="entry name" value="Tetratricopeptide repeat domain"/>
    <property type="match status" value="1"/>
</dbReference>
<feature type="transmembrane region" description="Helical" evidence="1">
    <location>
        <begin position="408"/>
        <end position="428"/>
    </location>
</feature>
<feature type="transmembrane region" description="Helical" evidence="1">
    <location>
        <begin position="254"/>
        <end position="276"/>
    </location>
</feature>
<reference evidence="2 3" key="1">
    <citation type="journal article" date="2016" name="Nat. Commun.">
        <title>Thousands of microbial genomes shed light on interconnected biogeochemical processes in an aquifer system.</title>
        <authorList>
            <person name="Anantharaman K."/>
            <person name="Brown C.T."/>
            <person name="Hug L.A."/>
            <person name="Sharon I."/>
            <person name="Castelle C.J."/>
            <person name="Probst A.J."/>
            <person name="Thomas B.C."/>
            <person name="Singh A."/>
            <person name="Wilkins M.J."/>
            <person name="Karaoz U."/>
            <person name="Brodie E.L."/>
            <person name="Williams K.H."/>
            <person name="Hubbard S.S."/>
            <person name="Banfield J.F."/>
        </authorList>
    </citation>
    <scope>NUCLEOTIDE SEQUENCE [LARGE SCALE GENOMIC DNA]</scope>
</reference>
<feature type="transmembrane region" description="Helical" evidence="1">
    <location>
        <begin position="385"/>
        <end position="402"/>
    </location>
</feature>
<keyword evidence="1" id="KW-1133">Transmembrane helix</keyword>
<feature type="transmembrane region" description="Helical" evidence="1">
    <location>
        <begin position="129"/>
        <end position="151"/>
    </location>
</feature>
<name>A0A1F6XJ93_9BACT</name>
<feature type="transmembrane region" description="Helical" evidence="1">
    <location>
        <begin position="67"/>
        <end position="84"/>
    </location>
</feature>
<gene>
    <name evidence="2" type="ORF">A3A03_03135</name>
</gene>
<dbReference type="EMBL" id="MFUX01000029">
    <property type="protein sequence ID" value="OGI94240.1"/>
    <property type="molecule type" value="Genomic_DNA"/>
</dbReference>
<feature type="transmembrane region" description="Helical" evidence="1">
    <location>
        <begin position="35"/>
        <end position="55"/>
    </location>
</feature>
<proteinExistence type="predicted"/>
<feature type="transmembrane region" description="Helical" evidence="1">
    <location>
        <begin position="222"/>
        <end position="242"/>
    </location>
</feature>
<dbReference type="AlphaFoldDB" id="A0A1F6XJ93"/>
<protein>
    <submittedName>
        <fullName evidence="2">Uncharacterized protein</fullName>
    </submittedName>
</protein>
<dbReference type="STRING" id="1801773.A3A03_03135"/>
<comment type="caution">
    <text evidence="2">The sequence shown here is derived from an EMBL/GenBank/DDBJ whole genome shotgun (WGS) entry which is preliminary data.</text>
</comment>
<organism evidence="2 3">
    <name type="scientific">Candidatus Nomurabacteria bacterium RIFCSPLOWO2_01_FULL_40_18</name>
    <dbReference type="NCBI Taxonomy" id="1801773"/>
    <lineage>
        <taxon>Bacteria</taxon>
        <taxon>Candidatus Nomuraibacteriota</taxon>
    </lineage>
</organism>
<feature type="transmembrane region" description="Helical" evidence="1">
    <location>
        <begin position="448"/>
        <end position="469"/>
    </location>
</feature>
<feature type="transmembrane region" description="Helical" evidence="1">
    <location>
        <begin position="351"/>
        <end position="373"/>
    </location>
</feature>
<keyword evidence="1" id="KW-0812">Transmembrane</keyword>
<keyword evidence="1" id="KW-0472">Membrane</keyword>
<dbReference type="InterPro" id="IPR011990">
    <property type="entry name" value="TPR-like_helical_dom_sf"/>
</dbReference>
<accession>A0A1F6XJ93</accession>
<evidence type="ECO:0000313" key="2">
    <source>
        <dbReference type="EMBL" id="OGI94240.1"/>
    </source>
</evidence>
<evidence type="ECO:0000256" key="1">
    <source>
        <dbReference type="SAM" id="Phobius"/>
    </source>
</evidence>
<dbReference type="InterPro" id="IPR019734">
    <property type="entry name" value="TPR_rpt"/>
</dbReference>
<feature type="transmembrane region" description="Helical" evidence="1">
    <location>
        <begin position="200"/>
        <end position="216"/>
    </location>
</feature>
<dbReference type="SMART" id="SM00028">
    <property type="entry name" value="TPR"/>
    <property type="match status" value="3"/>
</dbReference>
<feature type="transmembrane region" description="Helical" evidence="1">
    <location>
        <begin position="104"/>
        <end position="122"/>
    </location>
</feature>
<dbReference type="Proteomes" id="UP000176629">
    <property type="component" value="Unassembled WGS sequence"/>
</dbReference>
<evidence type="ECO:0000313" key="3">
    <source>
        <dbReference type="Proteomes" id="UP000176629"/>
    </source>
</evidence>
<sequence>MNTNIFDRLSFLSLFLVVVLLPVFCLPFTNIPIETGKGLLLVLGLAFSIIFWVIARFIDGKVIFPKSALLVSGFGIVLATLFSALFSPNSQVSLFGTMFDLRSFWFIFGSFILMLFSSLVFRTGERAKLVLFGTILSSALVLIFQSAHLFMPNILSLGILAGKTDNVLGSWNALGLFAGFSGLMFLLVIEFFPISKIEKLILSIFILLGILLAAAVNFSLVWILLGISSLIIFVYKVSITLEKKENGEEKREKHFPIISFVAVIISLLFFMSAGFIGNLIPNRLQISNAEVSPSLGATMSITKGVLLKHPLFGIGPNRFDEAWAMYKPIAINNTQFWDVSFSSGSGLLPTLTATTGIVGILAWLAFFVLFLIIGAKSVFYSIKNGVNWGMMAFFILSLYLFVSSFFYSGGAVMFLLSFAFTGVFIGLIASNSKEEISISFLNDHRKSFFSILILILVVILSVVAAFKYIERFISVSYFGKALTASTVPEAETAIGKALTLYKNDLYLRAYSQIYLVKLNSIADKGSALSDADKVDLQASLDQTVSGAQMATAYNRTNYLNFQALGSVYQSLALFGVKDVYSKAIEAYKTASILNPNNPRLKLAIASAFFADGKVQEAKDYANAALSLKSDYIDALITLSQIGKSEGDNAGALSYGEKALSISPTNTDLIKYVDSLKNGTAVPTPTPTPTPQKP</sequence>